<proteinExistence type="predicted"/>
<organism evidence="2 3">
    <name type="scientific">Roseomonas elaeocarpi</name>
    <dbReference type="NCBI Taxonomy" id="907779"/>
    <lineage>
        <taxon>Bacteria</taxon>
        <taxon>Pseudomonadati</taxon>
        <taxon>Pseudomonadota</taxon>
        <taxon>Alphaproteobacteria</taxon>
        <taxon>Acetobacterales</taxon>
        <taxon>Roseomonadaceae</taxon>
        <taxon>Roseomonas</taxon>
    </lineage>
</organism>
<evidence type="ECO:0000256" key="1">
    <source>
        <dbReference type="SAM" id="MobiDB-lite"/>
    </source>
</evidence>
<reference evidence="2 3" key="1">
    <citation type="submission" date="2024-09" db="EMBL/GenBank/DDBJ databases">
        <authorList>
            <person name="Sun Q."/>
            <person name="Mori K."/>
        </authorList>
    </citation>
    <scope>NUCLEOTIDE SEQUENCE [LARGE SCALE GENOMIC DNA]</scope>
    <source>
        <strain evidence="2 3">TBRC 5777</strain>
    </source>
</reference>
<dbReference type="RefSeq" id="WP_377045456.1">
    <property type="nucleotide sequence ID" value="NZ_JBHLUN010000010.1"/>
</dbReference>
<comment type="caution">
    <text evidence="2">The sequence shown here is derived from an EMBL/GenBank/DDBJ whole genome shotgun (WGS) entry which is preliminary data.</text>
</comment>
<feature type="region of interest" description="Disordered" evidence="1">
    <location>
        <begin position="120"/>
        <end position="148"/>
    </location>
</feature>
<evidence type="ECO:0000313" key="2">
    <source>
        <dbReference type="EMBL" id="MFC0409711.1"/>
    </source>
</evidence>
<accession>A0ABV6JZG5</accession>
<name>A0ABV6JZG5_9PROT</name>
<dbReference type="Proteomes" id="UP001589865">
    <property type="component" value="Unassembled WGS sequence"/>
</dbReference>
<evidence type="ECO:0000313" key="3">
    <source>
        <dbReference type="Proteomes" id="UP001589865"/>
    </source>
</evidence>
<keyword evidence="3" id="KW-1185">Reference proteome</keyword>
<dbReference type="EMBL" id="JBHLUN010000010">
    <property type="protein sequence ID" value="MFC0409711.1"/>
    <property type="molecule type" value="Genomic_DNA"/>
</dbReference>
<protein>
    <submittedName>
        <fullName evidence="2">Uncharacterized protein</fullName>
    </submittedName>
</protein>
<gene>
    <name evidence="2" type="ORF">ACFFGY_15770</name>
</gene>
<feature type="compositionally biased region" description="Basic and acidic residues" evidence="1">
    <location>
        <begin position="120"/>
        <end position="133"/>
    </location>
</feature>
<sequence>MSDALPPPDSLDLPATRALAAAYAAEVAQGIAEGAAWSAAVEAFGCLHPAWPKPMVEREAARVIGGLAMLKLSREQPGLQLRISPPSRGLRLALVTPWLPEDTQDEAREADERQEVFDFIRSPEEAQEPHDETPEPSSMQAADPPVTGGGFRTFVLRWWGAMGAMENRHRC</sequence>